<sequence length="455" mass="50447">MLTSKQKKFLNSIFNPKEIIWEKASLFAYGVDSSSLHGEPEVVVLPSKVDQIQKLLFFAQNEGIHIVPRGRGTGRAGACVPKKGIVVSLLKLNHIIEIRKNDFVVIVEPGVITYNLQQELKKYNLFYPPDPASVKFSTIGGNVATNAGGMQALKYGVTGDYVLGLEVVLADGTLLNLKNFCHKNVCGLNLAKLFVGSEGTLGIISKIYLKVLPLPNYSVSILFGFKSLDKAISNILNLFKEGFLPCALEIIDKNCLNAISKVDSLPWEKDLNIQTVLIVKFDGTENSVKEDINRVLSLFSADVSIVGKTEEEQEKIWELRRKISPAAYRLKPAKLSEDFTVPRGKIGEFLRAGERLSNQYDLPVLTFGHVGDGNIHTNIMYDPEKIEDRKKADKIHRLLLEKTLELEGTITGEHGIGLLKKKYIGLQLDSNTLQIMNAIKCTLDPNNILNPGKAF</sequence>
<dbReference type="InterPro" id="IPR036318">
    <property type="entry name" value="FAD-bd_PCMH-like_sf"/>
</dbReference>
<feature type="domain" description="FAD-binding PCMH-type" evidence="6">
    <location>
        <begin position="36"/>
        <end position="214"/>
    </location>
</feature>
<keyword evidence="5" id="KW-0560">Oxidoreductase</keyword>
<dbReference type="InterPro" id="IPR016169">
    <property type="entry name" value="FAD-bd_PCMH_sub2"/>
</dbReference>
<keyword evidence="4" id="KW-0274">FAD</keyword>
<dbReference type="Proteomes" id="UP000199602">
    <property type="component" value="Unassembled WGS sequence"/>
</dbReference>
<dbReference type="Gene3D" id="3.30.70.2740">
    <property type="match status" value="1"/>
</dbReference>
<dbReference type="SUPFAM" id="SSF56176">
    <property type="entry name" value="FAD-binding/transporter-associated domain-like"/>
    <property type="match status" value="1"/>
</dbReference>
<evidence type="ECO:0000313" key="8">
    <source>
        <dbReference type="Proteomes" id="UP000199602"/>
    </source>
</evidence>
<dbReference type="InterPro" id="IPR016164">
    <property type="entry name" value="FAD-linked_Oxase-like_C"/>
</dbReference>
<dbReference type="Gene3D" id="3.30.465.10">
    <property type="match status" value="1"/>
</dbReference>
<protein>
    <submittedName>
        <fullName evidence="7">Glycolate oxidase</fullName>
    </submittedName>
</protein>
<keyword evidence="8" id="KW-1185">Reference proteome</keyword>
<organism evidence="7 8">
    <name type="scientific">Desulfonauticus submarinus</name>
    <dbReference type="NCBI Taxonomy" id="206665"/>
    <lineage>
        <taxon>Bacteria</taxon>
        <taxon>Pseudomonadati</taxon>
        <taxon>Thermodesulfobacteriota</taxon>
        <taxon>Desulfovibrionia</taxon>
        <taxon>Desulfovibrionales</taxon>
        <taxon>Desulfonauticaceae</taxon>
        <taxon>Desulfonauticus</taxon>
    </lineage>
</organism>
<dbReference type="FunFam" id="3.30.70.2740:FF:000001">
    <property type="entry name" value="D-lactate dehydrogenase mitochondrial"/>
    <property type="match status" value="1"/>
</dbReference>
<dbReference type="Gene3D" id="1.10.45.10">
    <property type="entry name" value="Vanillyl-alcohol Oxidase, Chain A, domain 4"/>
    <property type="match status" value="1"/>
</dbReference>
<dbReference type="Pfam" id="PF02913">
    <property type="entry name" value="FAD-oxidase_C"/>
    <property type="match status" value="1"/>
</dbReference>
<dbReference type="SUPFAM" id="SSF55103">
    <property type="entry name" value="FAD-linked oxidases, C-terminal domain"/>
    <property type="match status" value="1"/>
</dbReference>
<dbReference type="AlphaFoldDB" id="A0A1H0DX19"/>
<dbReference type="PANTHER" id="PTHR42934:SF1">
    <property type="entry name" value="GLYCOLATE OXIDASE SUBUNIT GLCD"/>
    <property type="match status" value="1"/>
</dbReference>
<dbReference type="PROSITE" id="PS51387">
    <property type="entry name" value="FAD_PCMH"/>
    <property type="match status" value="1"/>
</dbReference>
<dbReference type="InterPro" id="IPR051914">
    <property type="entry name" value="FAD-linked_OxidoTrans_Type4"/>
</dbReference>
<evidence type="ECO:0000259" key="6">
    <source>
        <dbReference type="PROSITE" id="PS51387"/>
    </source>
</evidence>
<reference evidence="7 8" key="1">
    <citation type="submission" date="2016-10" db="EMBL/GenBank/DDBJ databases">
        <authorList>
            <person name="de Groot N.N."/>
        </authorList>
    </citation>
    <scope>NUCLEOTIDE SEQUENCE [LARGE SCALE GENOMIC DNA]</scope>
    <source>
        <strain evidence="7 8">DSM 15269</strain>
    </source>
</reference>
<evidence type="ECO:0000256" key="3">
    <source>
        <dbReference type="ARBA" id="ARBA00022630"/>
    </source>
</evidence>
<dbReference type="GO" id="GO:0071949">
    <property type="term" value="F:FAD binding"/>
    <property type="evidence" value="ECO:0007669"/>
    <property type="project" value="InterPro"/>
</dbReference>
<dbReference type="InterPro" id="IPR004113">
    <property type="entry name" value="FAD-bd_oxidored_4_C"/>
</dbReference>
<evidence type="ECO:0000256" key="1">
    <source>
        <dbReference type="ARBA" id="ARBA00001974"/>
    </source>
</evidence>
<evidence type="ECO:0000256" key="5">
    <source>
        <dbReference type="ARBA" id="ARBA00023002"/>
    </source>
</evidence>
<dbReference type="FunFam" id="1.10.45.10:FF:000001">
    <property type="entry name" value="D-lactate dehydrogenase mitochondrial"/>
    <property type="match status" value="1"/>
</dbReference>
<comment type="cofactor">
    <cofactor evidence="1">
        <name>FAD</name>
        <dbReference type="ChEBI" id="CHEBI:57692"/>
    </cofactor>
</comment>
<dbReference type="InterPro" id="IPR006094">
    <property type="entry name" value="Oxid_FAD_bind_N"/>
</dbReference>
<name>A0A1H0DX19_9BACT</name>
<dbReference type="STRING" id="206665.SAMN04488516_10642"/>
<dbReference type="RefSeq" id="WP_092065296.1">
    <property type="nucleotide sequence ID" value="NZ_FNIN01000006.1"/>
</dbReference>
<gene>
    <name evidence="7" type="ORF">SAMN04488516_10642</name>
</gene>
<dbReference type="EMBL" id="FNIN01000006">
    <property type="protein sequence ID" value="SDN74797.1"/>
    <property type="molecule type" value="Genomic_DNA"/>
</dbReference>
<evidence type="ECO:0000256" key="4">
    <source>
        <dbReference type="ARBA" id="ARBA00022827"/>
    </source>
</evidence>
<dbReference type="PANTHER" id="PTHR42934">
    <property type="entry name" value="GLYCOLATE OXIDASE SUBUNIT GLCD"/>
    <property type="match status" value="1"/>
</dbReference>
<dbReference type="OrthoDB" id="9811557at2"/>
<proteinExistence type="inferred from homology"/>
<evidence type="ECO:0000256" key="2">
    <source>
        <dbReference type="ARBA" id="ARBA00008000"/>
    </source>
</evidence>
<dbReference type="Pfam" id="PF01565">
    <property type="entry name" value="FAD_binding_4"/>
    <property type="match status" value="1"/>
</dbReference>
<comment type="similarity">
    <text evidence="2">Belongs to the FAD-binding oxidoreductase/transferase type 4 family.</text>
</comment>
<keyword evidence="3" id="KW-0285">Flavoprotein</keyword>
<dbReference type="InterPro" id="IPR016166">
    <property type="entry name" value="FAD-bd_PCMH"/>
</dbReference>
<dbReference type="GO" id="GO:0016491">
    <property type="term" value="F:oxidoreductase activity"/>
    <property type="evidence" value="ECO:0007669"/>
    <property type="project" value="UniProtKB-KW"/>
</dbReference>
<dbReference type="InterPro" id="IPR016171">
    <property type="entry name" value="Vanillyl_alc_oxidase_C-sub2"/>
</dbReference>
<accession>A0A1H0DX19</accession>
<evidence type="ECO:0000313" key="7">
    <source>
        <dbReference type="EMBL" id="SDN74797.1"/>
    </source>
</evidence>